<proteinExistence type="predicted"/>
<organism evidence="1">
    <name type="scientific">marine metagenome</name>
    <dbReference type="NCBI Taxonomy" id="408172"/>
    <lineage>
        <taxon>unclassified sequences</taxon>
        <taxon>metagenomes</taxon>
        <taxon>ecological metagenomes</taxon>
    </lineage>
</organism>
<reference evidence="1" key="1">
    <citation type="submission" date="2018-05" db="EMBL/GenBank/DDBJ databases">
        <authorList>
            <person name="Lanie J.A."/>
            <person name="Ng W.-L."/>
            <person name="Kazmierczak K.M."/>
            <person name="Andrzejewski T.M."/>
            <person name="Davidsen T.M."/>
            <person name="Wayne K.J."/>
            <person name="Tettelin H."/>
            <person name="Glass J.I."/>
            <person name="Rusch D."/>
            <person name="Podicherti R."/>
            <person name="Tsui H.-C.T."/>
            <person name="Winkler M.E."/>
        </authorList>
    </citation>
    <scope>NUCLEOTIDE SEQUENCE</scope>
</reference>
<dbReference type="EMBL" id="UINC01003205">
    <property type="protein sequence ID" value="SVA04243.1"/>
    <property type="molecule type" value="Genomic_DNA"/>
</dbReference>
<name>A0A381SSG8_9ZZZZ</name>
<sequence length="108" mass="11849">MQARLSTWTCIYSCEPRADVPQARVDTLANPSGEIRTAIEHEVTVRILLGWCKAVGHGLEETEAVRVQTHSNISNKSFTSTCWPGCTLTSLTLPSRSARTLVCIFIAS</sequence>
<gene>
    <name evidence="1" type="ORF">METZ01_LOCUS57097</name>
</gene>
<protein>
    <submittedName>
        <fullName evidence="1">Uncharacterized protein</fullName>
    </submittedName>
</protein>
<feature type="non-terminal residue" evidence="1">
    <location>
        <position position="108"/>
    </location>
</feature>
<accession>A0A381SSG8</accession>
<dbReference type="AlphaFoldDB" id="A0A381SSG8"/>
<evidence type="ECO:0000313" key="1">
    <source>
        <dbReference type="EMBL" id="SVA04243.1"/>
    </source>
</evidence>